<dbReference type="AlphaFoldDB" id="A0A9P8W5W2"/>
<keyword evidence="2" id="KW-0472">Membrane</keyword>
<gene>
    <name evidence="3" type="ORF">B0T10DRAFT_45193</name>
</gene>
<organism evidence="3 4">
    <name type="scientific">Thelonectria olida</name>
    <dbReference type="NCBI Taxonomy" id="1576542"/>
    <lineage>
        <taxon>Eukaryota</taxon>
        <taxon>Fungi</taxon>
        <taxon>Dikarya</taxon>
        <taxon>Ascomycota</taxon>
        <taxon>Pezizomycotina</taxon>
        <taxon>Sordariomycetes</taxon>
        <taxon>Hypocreomycetidae</taxon>
        <taxon>Hypocreales</taxon>
        <taxon>Nectriaceae</taxon>
        <taxon>Thelonectria</taxon>
    </lineage>
</organism>
<proteinExistence type="predicted"/>
<evidence type="ECO:0000313" key="4">
    <source>
        <dbReference type="Proteomes" id="UP000777438"/>
    </source>
</evidence>
<keyword evidence="2" id="KW-0812">Transmembrane</keyword>
<feature type="region of interest" description="Disordered" evidence="1">
    <location>
        <begin position="40"/>
        <end position="68"/>
    </location>
</feature>
<keyword evidence="4" id="KW-1185">Reference proteome</keyword>
<evidence type="ECO:0000256" key="2">
    <source>
        <dbReference type="SAM" id="Phobius"/>
    </source>
</evidence>
<reference evidence="3 4" key="1">
    <citation type="journal article" date="2021" name="Nat. Commun.">
        <title>Genetic determinants of endophytism in the Arabidopsis root mycobiome.</title>
        <authorList>
            <person name="Mesny F."/>
            <person name="Miyauchi S."/>
            <person name="Thiergart T."/>
            <person name="Pickel B."/>
            <person name="Atanasova L."/>
            <person name="Karlsson M."/>
            <person name="Huettel B."/>
            <person name="Barry K.W."/>
            <person name="Haridas S."/>
            <person name="Chen C."/>
            <person name="Bauer D."/>
            <person name="Andreopoulos W."/>
            <person name="Pangilinan J."/>
            <person name="LaButti K."/>
            <person name="Riley R."/>
            <person name="Lipzen A."/>
            <person name="Clum A."/>
            <person name="Drula E."/>
            <person name="Henrissat B."/>
            <person name="Kohler A."/>
            <person name="Grigoriev I.V."/>
            <person name="Martin F.M."/>
            <person name="Hacquard S."/>
        </authorList>
    </citation>
    <scope>NUCLEOTIDE SEQUENCE [LARGE SCALE GENOMIC DNA]</scope>
    <source>
        <strain evidence="3 4">MPI-CAGE-CH-0241</strain>
    </source>
</reference>
<evidence type="ECO:0000313" key="3">
    <source>
        <dbReference type="EMBL" id="KAH6890007.1"/>
    </source>
</evidence>
<evidence type="ECO:0000256" key="1">
    <source>
        <dbReference type="SAM" id="MobiDB-lite"/>
    </source>
</evidence>
<keyword evidence="2" id="KW-1133">Transmembrane helix</keyword>
<feature type="transmembrane region" description="Helical" evidence="2">
    <location>
        <begin position="208"/>
        <end position="225"/>
    </location>
</feature>
<protein>
    <submittedName>
        <fullName evidence="3">Uncharacterized protein</fullName>
    </submittedName>
</protein>
<dbReference type="EMBL" id="JAGPYM010000010">
    <property type="protein sequence ID" value="KAH6890007.1"/>
    <property type="molecule type" value="Genomic_DNA"/>
</dbReference>
<dbReference type="Proteomes" id="UP000777438">
    <property type="component" value="Unassembled WGS sequence"/>
</dbReference>
<accession>A0A9P8W5W2</accession>
<comment type="caution">
    <text evidence="3">The sequence shown here is derived from an EMBL/GenBank/DDBJ whole genome shotgun (WGS) entry which is preliminary data.</text>
</comment>
<name>A0A9P8W5W2_9HYPO</name>
<sequence>MIHRRCCSSVGALIIINQLGGPQADGLLTLLSQAGGPIHQSINHQQRPGHDQHPWASNPGKHPGKFSSGTTPCARLRPWLQGQGRYHSSAHRIHLAHPPTARYLTHSRYHCTSTNTYNYIITWSEAGDLISGRFYLSHKPAHYCADRCSRVIEQHPPRSTNQSITENARPALLSGSSLSSPPPSGSWFLLLVPFFFLLGAPPLQLTPLPLPILLFFSLLVTDYPWN</sequence>